<sequence>MAVMDRPTDTEIKVQLLAAPPTRWQRLWAAVDELRAPRSRPHASWVFPEPDAHGMLRLPYVHYSETMERIRRGLYEVGAIISFAWTDWDGEARYPNGEGLRDAPVGESVRMLTLLIRAERLTDGTILRALEDGTFLAALDRLRRWYERVRVPHAAHVHGPPHDSWAMRQFGRARVFLALHCS</sequence>
<proteinExistence type="predicted"/>
<dbReference type="InterPro" id="IPR045425">
    <property type="entry name" value="DUF6508"/>
</dbReference>
<evidence type="ECO:0000313" key="2">
    <source>
        <dbReference type="Proteomes" id="UP000279275"/>
    </source>
</evidence>
<comment type="caution">
    <text evidence="1">The sequence shown here is derived from an EMBL/GenBank/DDBJ whole genome shotgun (WGS) entry which is preliminary data.</text>
</comment>
<accession>A0A3M2L3Y6</accession>
<protein>
    <submittedName>
        <fullName evidence="1">Uncharacterized protein</fullName>
    </submittedName>
</protein>
<dbReference type="Proteomes" id="UP000279275">
    <property type="component" value="Unassembled WGS sequence"/>
</dbReference>
<dbReference type="AlphaFoldDB" id="A0A3M2L3Y6"/>
<dbReference type="EMBL" id="RFFH01000009">
    <property type="protein sequence ID" value="RMI30575.1"/>
    <property type="molecule type" value="Genomic_DNA"/>
</dbReference>
<reference evidence="1 2" key="1">
    <citation type="submission" date="2018-10" db="EMBL/GenBank/DDBJ databases">
        <title>Isolation from cow dung.</title>
        <authorList>
            <person name="Ling L."/>
        </authorList>
    </citation>
    <scope>NUCLEOTIDE SEQUENCE [LARGE SCALE GENOMIC DNA]</scope>
    <source>
        <strain evidence="1 2">NEAU-LL90</strain>
    </source>
</reference>
<gene>
    <name evidence="1" type="ORF">EBN03_21120</name>
</gene>
<evidence type="ECO:0000313" key="1">
    <source>
        <dbReference type="EMBL" id="RMI30575.1"/>
    </source>
</evidence>
<name>A0A3M2L3Y6_9NOCA</name>
<dbReference type="Pfam" id="PF20118">
    <property type="entry name" value="DUF6508"/>
    <property type="match status" value="1"/>
</dbReference>
<keyword evidence="2" id="KW-1185">Reference proteome</keyword>
<organism evidence="1 2">
    <name type="scientific">Nocardia stercoris</name>
    <dbReference type="NCBI Taxonomy" id="2483361"/>
    <lineage>
        <taxon>Bacteria</taxon>
        <taxon>Bacillati</taxon>
        <taxon>Actinomycetota</taxon>
        <taxon>Actinomycetes</taxon>
        <taxon>Mycobacteriales</taxon>
        <taxon>Nocardiaceae</taxon>
        <taxon>Nocardia</taxon>
    </lineage>
</organism>